<feature type="transmembrane region" description="Helical" evidence="2">
    <location>
        <begin position="12"/>
        <end position="29"/>
    </location>
</feature>
<keyword evidence="2" id="KW-0472">Membrane</keyword>
<keyword evidence="2" id="KW-0812">Transmembrane</keyword>
<evidence type="ECO:0000256" key="2">
    <source>
        <dbReference type="SAM" id="Phobius"/>
    </source>
</evidence>
<feature type="domain" description="Bacterial sugar transferase" evidence="3">
    <location>
        <begin position="258"/>
        <end position="434"/>
    </location>
</feature>
<keyword evidence="4" id="KW-0808">Transferase</keyword>
<feature type="transmembrane region" description="Helical" evidence="2">
    <location>
        <begin position="113"/>
        <end position="137"/>
    </location>
</feature>
<dbReference type="PANTHER" id="PTHR30576">
    <property type="entry name" value="COLANIC BIOSYNTHESIS UDP-GLUCOSE LIPID CARRIER TRANSFERASE"/>
    <property type="match status" value="1"/>
</dbReference>
<keyword evidence="2" id="KW-1133">Transmembrane helix</keyword>
<dbReference type="InterPro" id="IPR003362">
    <property type="entry name" value="Bact_transf"/>
</dbReference>
<evidence type="ECO:0000259" key="3">
    <source>
        <dbReference type="Pfam" id="PF02397"/>
    </source>
</evidence>
<dbReference type="Pfam" id="PF02397">
    <property type="entry name" value="Bac_transf"/>
    <property type="match status" value="1"/>
</dbReference>
<sequence length="446" mass="52037">MKKNIRSMTIWMYKLVVYYLLYTVFFKMFESYISSLKHGSRTTIITTLTFVIVFTLMMFVYENFPIGKQKTKPIVFSMSIAVILSDVITYIQLMVFNTNLHNNQILRIEDVDILFYIVVLQIAIITFSTYLGNWLYFKLYKAEQVLIVKSTSSDDDTLSKIHRYLSNYNLQYHVLEIIDYPEFSCYDFRLIDRVVCIGITSEQRSNLVDFCYRNEISISFTPEITDVVEHAGKQITYGDIPLISVESKGLSFQQKLLKRILDLFFSFVGLILSSPIWIIAAVVIKFGDGGKVFFRQERYTANGKIFRVFKFRTMKENVENYSSIENDDRITTVGKVLRKTRMDELPQILNIIKGDMSIVGPRPEMLENVHKYENELPQFNYRLKVKAGLTGIAQIEGKYNTSPKDKLIMDLMYIENYSIWMDLKLILRTVIVLVKKESTEGFNVES</sequence>
<evidence type="ECO:0000313" key="4">
    <source>
        <dbReference type="EMBL" id="BCB22655.1"/>
    </source>
</evidence>
<dbReference type="GO" id="GO:0016780">
    <property type="term" value="F:phosphotransferase activity, for other substituted phosphate groups"/>
    <property type="evidence" value="ECO:0007669"/>
    <property type="project" value="TreeGrafter"/>
</dbReference>
<name>A0A6S6I521_ERYRH</name>
<accession>A0A6S6I521</accession>
<evidence type="ECO:0000256" key="1">
    <source>
        <dbReference type="ARBA" id="ARBA00006464"/>
    </source>
</evidence>
<organism evidence="4">
    <name type="scientific">Erysipelothrix rhusiopathiae</name>
    <dbReference type="NCBI Taxonomy" id="1648"/>
    <lineage>
        <taxon>Bacteria</taxon>
        <taxon>Bacillati</taxon>
        <taxon>Bacillota</taxon>
        <taxon>Erysipelotrichia</taxon>
        <taxon>Erysipelotrichales</taxon>
        <taxon>Erysipelotrichaceae</taxon>
        <taxon>Erysipelothrix</taxon>
    </lineage>
</organism>
<protein>
    <submittedName>
        <fullName evidence="4">Sugar transferase</fullName>
    </submittedName>
</protein>
<feature type="transmembrane region" description="Helical" evidence="2">
    <location>
        <begin position="73"/>
        <end position="93"/>
    </location>
</feature>
<feature type="transmembrane region" description="Helical" evidence="2">
    <location>
        <begin position="263"/>
        <end position="284"/>
    </location>
</feature>
<dbReference type="EMBL" id="LC528602">
    <property type="protein sequence ID" value="BCB22655.1"/>
    <property type="molecule type" value="Genomic_DNA"/>
</dbReference>
<reference evidence="4" key="1">
    <citation type="submission" date="2020-02" db="EMBL/GenBank/DDBJ databases">
        <title>Development of a multiplex PCR-based assay for rapid serotyping of Erysipelothrix species.</title>
        <authorList>
            <person name="Shimoji Y."/>
            <person name="Shiraiwa K."/>
            <person name="Tominaga H."/>
            <person name="Nishikawa S."/>
            <person name="Eguchi M."/>
            <person name="Hikono H."/>
            <person name="Ogawa Y."/>
        </authorList>
    </citation>
    <scope>NUCLEOTIDE SEQUENCE</scope>
    <source>
        <strain evidence="4">IV.12/8</strain>
    </source>
</reference>
<feature type="transmembrane region" description="Helical" evidence="2">
    <location>
        <begin position="41"/>
        <end position="61"/>
    </location>
</feature>
<proteinExistence type="inferred from homology"/>
<dbReference type="PANTHER" id="PTHR30576:SF0">
    <property type="entry name" value="UNDECAPRENYL-PHOSPHATE N-ACETYLGALACTOSAMINYL 1-PHOSPHATE TRANSFERASE-RELATED"/>
    <property type="match status" value="1"/>
</dbReference>
<dbReference type="AlphaFoldDB" id="A0A6S6I521"/>
<comment type="similarity">
    <text evidence="1">Belongs to the bacterial sugar transferase family.</text>
</comment>